<dbReference type="Pfam" id="PF14464">
    <property type="entry name" value="Prok-JAB"/>
    <property type="match status" value="1"/>
</dbReference>
<dbReference type="Proteomes" id="UP000199079">
    <property type="component" value="Unassembled WGS sequence"/>
</dbReference>
<dbReference type="AlphaFoldDB" id="A0A1H3H5A0"/>
<sequence>MRLFRSDELLGIARETMEFILEACEDTHPNEYMGFLRAEDARKLDLDTDRSGQVITDVLVIPGTESNPVSATVRTNMKPNDVQSVGSVHSHPNGALRPSAADLATFGQGQVHIIVGAPYEWGDWRVFDNEGDPTTIDVLDVELPESHFFDFTQADIDRELEAEGVDARDAGIADAGDEDGNGQEDADDGDDSTGWLR</sequence>
<keyword evidence="3" id="KW-0378">Hydrolase</keyword>
<evidence type="ECO:0000256" key="4">
    <source>
        <dbReference type="ARBA" id="ARBA00022833"/>
    </source>
</evidence>
<proteinExistence type="predicted"/>
<evidence type="ECO:0000256" key="5">
    <source>
        <dbReference type="ARBA" id="ARBA00023049"/>
    </source>
</evidence>
<dbReference type="GO" id="GO:0006508">
    <property type="term" value="P:proteolysis"/>
    <property type="evidence" value="ECO:0007669"/>
    <property type="project" value="UniProtKB-KW"/>
</dbReference>
<dbReference type="CDD" id="cd08072">
    <property type="entry name" value="MPN_archaeal"/>
    <property type="match status" value="1"/>
</dbReference>
<keyword evidence="1" id="KW-0645">Protease</keyword>
<accession>A0A1H3H5A0</accession>
<gene>
    <name evidence="8" type="ORF">SAMN05216564_103127</name>
</gene>
<dbReference type="Gene3D" id="3.40.140.10">
    <property type="entry name" value="Cytidine Deaminase, domain 2"/>
    <property type="match status" value="1"/>
</dbReference>
<feature type="compositionally biased region" description="Acidic residues" evidence="6">
    <location>
        <begin position="175"/>
        <end position="191"/>
    </location>
</feature>
<organism evidence="8 9">
    <name type="scientific">Halopenitus persicus</name>
    <dbReference type="NCBI Taxonomy" id="1048396"/>
    <lineage>
        <taxon>Archaea</taxon>
        <taxon>Methanobacteriati</taxon>
        <taxon>Methanobacteriota</taxon>
        <taxon>Stenosarchaea group</taxon>
        <taxon>Halobacteria</taxon>
        <taxon>Halobacteriales</taxon>
        <taxon>Haloferacaceae</taxon>
        <taxon>Halopenitus</taxon>
    </lineage>
</organism>
<evidence type="ECO:0000256" key="6">
    <source>
        <dbReference type="SAM" id="MobiDB-lite"/>
    </source>
</evidence>
<evidence type="ECO:0000313" key="9">
    <source>
        <dbReference type="Proteomes" id="UP000199079"/>
    </source>
</evidence>
<dbReference type="GO" id="GO:0008237">
    <property type="term" value="F:metallopeptidase activity"/>
    <property type="evidence" value="ECO:0007669"/>
    <property type="project" value="UniProtKB-KW"/>
</dbReference>
<reference evidence="9" key="1">
    <citation type="submission" date="2016-10" db="EMBL/GenBank/DDBJ databases">
        <authorList>
            <person name="Varghese N."/>
            <person name="Submissions S."/>
        </authorList>
    </citation>
    <scope>NUCLEOTIDE SEQUENCE [LARGE SCALE GENOMIC DNA]</scope>
    <source>
        <strain evidence="9">DC30,IBRC 10041,KCTC 4046</strain>
    </source>
</reference>
<dbReference type="PROSITE" id="PS50249">
    <property type="entry name" value="MPN"/>
    <property type="match status" value="1"/>
</dbReference>
<dbReference type="SUPFAM" id="SSF102712">
    <property type="entry name" value="JAB1/MPN domain"/>
    <property type="match status" value="1"/>
</dbReference>
<name>A0A1H3H5A0_9EURY</name>
<evidence type="ECO:0000259" key="7">
    <source>
        <dbReference type="PROSITE" id="PS50249"/>
    </source>
</evidence>
<feature type="region of interest" description="Disordered" evidence="6">
    <location>
        <begin position="163"/>
        <end position="197"/>
    </location>
</feature>
<keyword evidence="4" id="KW-0862">Zinc</keyword>
<evidence type="ECO:0000256" key="3">
    <source>
        <dbReference type="ARBA" id="ARBA00022801"/>
    </source>
</evidence>
<evidence type="ECO:0000256" key="2">
    <source>
        <dbReference type="ARBA" id="ARBA00022723"/>
    </source>
</evidence>
<dbReference type="InterPro" id="IPR028090">
    <property type="entry name" value="JAB_dom_prok"/>
</dbReference>
<keyword evidence="5" id="KW-0482">Metalloprotease</keyword>
<dbReference type="GO" id="GO:0046872">
    <property type="term" value="F:metal ion binding"/>
    <property type="evidence" value="ECO:0007669"/>
    <property type="project" value="UniProtKB-KW"/>
</dbReference>
<dbReference type="RefSeq" id="WP_092731384.1">
    <property type="nucleotide sequence ID" value="NZ_FNPC01000003.1"/>
</dbReference>
<dbReference type="OrthoDB" id="4612at2157"/>
<dbReference type="InterPro" id="IPR037518">
    <property type="entry name" value="MPN"/>
</dbReference>
<feature type="domain" description="MPN" evidence="7">
    <location>
        <begin position="10"/>
        <end position="133"/>
    </location>
</feature>
<evidence type="ECO:0000313" key="8">
    <source>
        <dbReference type="EMBL" id="SDY10692.1"/>
    </source>
</evidence>
<evidence type="ECO:0000256" key="1">
    <source>
        <dbReference type="ARBA" id="ARBA00022670"/>
    </source>
</evidence>
<keyword evidence="8" id="KW-0647">Proteasome</keyword>
<dbReference type="EMBL" id="FNPC01000003">
    <property type="protein sequence ID" value="SDY10692.1"/>
    <property type="molecule type" value="Genomic_DNA"/>
</dbReference>
<dbReference type="GO" id="GO:0000502">
    <property type="term" value="C:proteasome complex"/>
    <property type="evidence" value="ECO:0007669"/>
    <property type="project" value="UniProtKB-KW"/>
</dbReference>
<protein>
    <submittedName>
        <fullName evidence="8">Proteasome Rpn11 subunit JAMM motif. Metallo peptidase. MEROPS family M67B</fullName>
    </submittedName>
</protein>
<keyword evidence="2" id="KW-0479">Metal-binding</keyword>
<keyword evidence="9" id="KW-1185">Reference proteome</keyword>